<sequence length="635" mass="67283">MRIRNGGLLLFEHREAKGADMYIYDGRKEQLISPVKSEGIVTAVPPGVADYGEILKPGAKEEETAPATSDGALEQAANALAARGAHARPARSKALERRAKLDPVNGALEKLRGFVPDKQICNIVYALTPDEDASKNIAALVYMVRQYACGVIKVAQAMLLANLKEEERLKETDAAPEEWLELEEQKKRQLALSKQHSYWRIVLCCGQLALNILGDRAKDKAATAALVGVKEALERKVCKFKADAEMEWLARMTETAAAAAAEQRINELQQENNALAVGVATSALEHIKETSARATEMEAKLAEETSARVKAEATANKLAFGFGVFALLAVLVLKALEEPALDSVQGPTSSASSKGKLDASLVSSFVEAVQAHEAREAGRVKATAGVIEGQHAGLGSSLPKLAAGLQPTDLASVLDAVKVHFRTEAEEPDFDSAHAAEHDAILGVASAVQAHEAREAGRVKATAGVIEGQHAGLGSSLPKLAAGLQPTDLASVLDAVKVHFRTEAEEPDFDSAHAAEHDAILGVASAPIKLAVSAEEMEKVNATKVEVLALTNALDACVNIAGRVCFLGLKDAFTFNAAVEMTFAHEAIDVEEHEADHEAIVELIDAALASLDAKPAGAMKAIQSALVAHYAFVSE</sequence>
<dbReference type="RefSeq" id="XP_005762395.1">
    <property type="nucleotide sequence ID" value="XM_005762338.1"/>
</dbReference>
<dbReference type="AlphaFoldDB" id="A0A0D3IFD1"/>
<dbReference type="GeneID" id="17256201"/>
<evidence type="ECO:0000256" key="1">
    <source>
        <dbReference type="SAM" id="Coils"/>
    </source>
</evidence>
<proteinExistence type="predicted"/>
<dbReference type="PaxDb" id="2903-EOD09966"/>
<dbReference type="HOGENOM" id="CLU_431149_0_0_1"/>
<feature type="coiled-coil region" evidence="1">
    <location>
        <begin position="251"/>
        <end position="307"/>
    </location>
</feature>
<reference evidence="2" key="2">
    <citation type="submission" date="2024-10" db="UniProtKB">
        <authorList>
            <consortium name="EnsemblProtists"/>
        </authorList>
    </citation>
    <scope>IDENTIFICATION</scope>
</reference>
<dbReference type="KEGG" id="ehx:EMIHUDRAFT_452756"/>
<keyword evidence="3" id="KW-1185">Reference proteome</keyword>
<protein>
    <submittedName>
        <fullName evidence="2">Uncharacterized protein</fullName>
    </submittedName>
</protein>
<name>A0A0D3IFD1_EMIH1</name>
<keyword evidence="1" id="KW-0175">Coiled coil</keyword>
<accession>A0A0D3IFD1</accession>
<dbReference type="Proteomes" id="UP000013827">
    <property type="component" value="Unassembled WGS sequence"/>
</dbReference>
<evidence type="ECO:0000313" key="3">
    <source>
        <dbReference type="Proteomes" id="UP000013827"/>
    </source>
</evidence>
<evidence type="ECO:0000313" key="2">
    <source>
        <dbReference type="EnsemblProtists" id="EOD09966"/>
    </source>
</evidence>
<dbReference type="EnsemblProtists" id="EOD09966">
    <property type="protein sequence ID" value="EOD09966"/>
    <property type="gene ID" value="EMIHUDRAFT_452756"/>
</dbReference>
<reference evidence="3" key="1">
    <citation type="journal article" date="2013" name="Nature">
        <title>Pan genome of the phytoplankton Emiliania underpins its global distribution.</title>
        <authorList>
            <person name="Read B.A."/>
            <person name="Kegel J."/>
            <person name="Klute M.J."/>
            <person name="Kuo A."/>
            <person name="Lefebvre S.C."/>
            <person name="Maumus F."/>
            <person name="Mayer C."/>
            <person name="Miller J."/>
            <person name="Monier A."/>
            <person name="Salamov A."/>
            <person name="Young J."/>
            <person name="Aguilar M."/>
            <person name="Claverie J.M."/>
            <person name="Frickenhaus S."/>
            <person name="Gonzalez K."/>
            <person name="Herman E.K."/>
            <person name="Lin Y.C."/>
            <person name="Napier J."/>
            <person name="Ogata H."/>
            <person name="Sarno A.F."/>
            <person name="Shmutz J."/>
            <person name="Schroeder D."/>
            <person name="de Vargas C."/>
            <person name="Verret F."/>
            <person name="von Dassow P."/>
            <person name="Valentin K."/>
            <person name="Van de Peer Y."/>
            <person name="Wheeler G."/>
            <person name="Dacks J.B."/>
            <person name="Delwiche C.F."/>
            <person name="Dyhrman S.T."/>
            <person name="Glockner G."/>
            <person name="John U."/>
            <person name="Richards T."/>
            <person name="Worden A.Z."/>
            <person name="Zhang X."/>
            <person name="Grigoriev I.V."/>
            <person name="Allen A.E."/>
            <person name="Bidle K."/>
            <person name="Borodovsky M."/>
            <person name="Bowler C."/>
            <person name="Brownlee C."/>
            <person name="Cock J.M."/>
            <person name="Elias M."/>
            <person name="Gladyshev V.N."/>
            <person name="Groth M."/>
            <person name="Guda C."/>
            <person name="Hadaegh A."/>
            <person name="Iglesias-Rodriguez M.D."/>
            <person name="Jenkins J."/>
            <person name="Jones B.M."/>
            <person name="Lawson T."/>
            <person name="Leese F."/>
            <person name="Lindquist E."/>
            <person name="Lobanov A."/>
            <person name="Lomsadze A."/>
            <person name="Malik S.B."/>
            <person name="Marsh M.E."/>
            <person name="Mackinder L."/>
            <person name="Mock T."/>
            <person name="Mueller-Roeber B."/>
            <person name="Pagarete A."/>
            <person name="Parker M."/>
            <person name="Probert I."/>
            <person name="Quesneville H."/>
            <person name="Raines C."/>
            <person name="Rensing S.A."/>
            <person name="Riano-Pachon D.M."/>
            <person name="Richier S."/>
            <person name="Rokitta S."/>
            <person name="Shiraiwa Y."/>
            <person name="Soanes D.M."/>
            <person name="van der Giezen M."/>
            <person name="Wahlund T.M."/>
            <person name="Williams B."/>
            <person name="Wilson W."/>
            <person name="Wolfe G."/>
            <person name="Wurch L.L."/>
        </authorList>
    </citation>
    <scope>NUCLEOTIDE SEQUENCE</scope>
</reference>
<organism evidence="2 3">
    <name type="scientific">Emiliania huxleyi (strain CCMP1516)</name>
    <dbReference type="NCBI Taxonomy" id="280463"/>
    <lineage>
        <taxon>Eukaryota</taxon>
        <taxon>Haptista</taxon>
        <taxon>Haptophyta</taxon>
        <taxon>Prymnesiophyceae</taxon>
        <taxon>Isochrysidales</taxon>
        <taxon>Noelaerhabdaceae</taxon>
        <taxon>Emiliania</taxon>
    </lineage>
</organism>